<dbReference type="Pfam" id="PF09374">
    <property type="entry name" value="PG_binding_3"/>
    <property type="match status" value="1"/>
</dbReference>
<dbReference type="SUPFAM" id="SSF53955">
    <property type="entry name" value="Lysozyme-like"/>
    <property type="match status" value="1"/>
</dbReference>
<organism evidence="3">
    <name type="scientific">uncultured Caudovirales phage</name>
    <dbReference type="NCBI Taxonomy" id="2100421"/>
    <lineage>
        <taxon>Viruses</taxon>
        <taxon>Duplodnaviria</taxon>
        <taxon>Heunggongvirae</taxon>
        <taxon>Uroviricota</taxon>
        <taxon>Caudoviricetes</taxon>
        <taxon>Peduoviridae</taxon>
        <taxon>Maltschvirus</taxon>
        <taxon>Maltschvirus maltsch</taxon>
    </lineage>
</organism>
<protein>
    <submittedName>
        <fullName evidence="3">ZliS Lysozyme family protein</fullName>
    </submittedName>
</protein>
<feature type="domain" description="Peptidoglycan binding" evidence="2">
    <location>
        <begin position="95"/>
        <end position="156"/>
    </location>
</feature>
<proteinExistence type="predicted"/>
<dbReference type="InterPro" id="IPR008565">
    <property type="entry name" value="TtsA-like_GH18_dom"/>
</dbReference>
<dbReference type="Gene3D" id="1.20.141.10">
    <property type="entry name" value="Chitosanase, subunit A, domain 1"/>
    <property type="match status" value="1"/>
</dbReference>
<accession>A0A6J5NQ91</accession>
<name>A0A6J5NQ91_9CAUD</name>
<feature type="domain" description="TtsA-like Glycoside hydrolase family 108" evidence="1">
    <location>
        <begin position="9"/>
        <end position="92"/>
    </location>
</feature>
<dbReference type="Pfam" id="PF05838">
    <property type="entry name" value="Glyco_hydro_108"/>
    <property type="match status" value="1"/>
</dbReference>
<dbReference type="InterPro" id="IPR018537">
    <property type="entry name" value="Peptidoglycan-bd_3"/>
</dbReference>
<evidence type="ECO:0000259" key="1">
    <source>
        <dbReference type="Pfam" id="PF05838"/>
    </source>
</evidence>
<reference evidence="3" key="1">
    <citation type="submission" date="2020-04" db="EMBL/GenBank/DDBJ databases">
        <authorList>
            <person name="Chiriac C."/>
            <person name="Salcher M."/>
            <person name="Ghai R."/>
            <person name="Kavagutti S V."/>
        </authorList>
    </citation>
    <scope>NUCLEOTIDE SEQUENCE</scope>
</reference>
<dbReference type="InterPro" id="IPR023346">
    <property type="entry name" value="Lysozyme-like_dom_sf"/>
</dbReference>
<sequence length="171" mass="19278">MDRFTRCLEVVLKHEGGFVNHPNDPGGITNLGVTKKTWEAWTKSKVTEEDMRRLLPEHVHPLYQERFWQAVRADELPPGLDLSVFDFGVNAGPKRAIRTLQECLGVTSDGVLGRQTLAAVSRADVPMVIKEYALRRISFYRALPTFSTFGRGWSRRTKEIEAASLEAAHAN</sequence>
<gene>
    <name evidence="3" type="ORF">UFOVP730_23</name>
</gene>
<evidence type="ECO:0000313" key="3">
    <source>
        <dbReference type="EMBL" id="CAB4161013.1"/>
    </source>
</evidence>
<dbReference type="CDD" id="cd13926">
    <property type="entry name" value="N-acetylmuramidase_GH108"/>
    <property type="match status" value="1"/>
</dbReference>
<evidence type="ECO:0000259" key="2">
    <source>
        <dbReference type="Pfam" id="PF09374"/>
    </source>
</evidence>
<dbReference type="EMBL" id="LR796716">
    <property type="protein sequence ID" value="CAB4161013.1"/>
    <property type="molecule type" value="Genomic_DNA"/>
</dbReference>